<gene>
    <name evidence="2" type="ORF">DL346_15760</name>
</gene>
<feature type="domain" description="GT-D fold-like" evidence="1">
    <location>
        <begin position="20"/>
        <end position="224"/>
    </location>
</feature>
<dbReference type="NCBIfam" id="NF040628">
    <property type="entry name" value="GT-D_rel"/>
    <property type="match status" value="1"/>
</dbReference>
<evidence type="ECO:0000313" key="2">
    <source>
        <dbReference type="EMBL" id="RAP76793.1"/>
    </source>
</evidence>
<evidence type="ECO:0000259" key="1">
    <source>
        <dbReference type="Pfam" id="PF22882"/>
    </source>
</evidence>
<organism evidence="2 3">
    <name type="scientific">Paenibacillus montanisoli</name>
    <dbReference type="NCBI Taxonomy" id="2081970"/>
    <lineage>
        <taxon>Bacteria</taxon>
        <taxon>Bacillati</taxon>
        <taxon>Bacillota</taxon>
        <taxon>Bacilli</taxon>
        <taxon>Bacillales</taxon>
        <taxon>Paenibacillaceae</taxon>
        <taxon>Paenibacillus</taxon>
    </lineage>
</organism>
<accession>A0A328U4Q2</accession>
<name>A0A328U4Q2_9BACL</name>
<dbReference type="InterPro" id="IPR049785">
    <property type="entry name" value="GT-D-like_firm"/>
</dbReference>
<keyword evidence="3" id="KW-1185">Reference proteome</keyword>
<dbReference type="Proteomes" id="UP000249260">
    <property type="component" value="Unassembled WGS sequence"/>
</dbReference>
<dbReference type="OrthoDB" id="2814381at2"/>
<dbReference type="EMBL" id="QLUW01000002">
    <property type="protein sequence ID" value="RAP76793.1"/>
    <property type="molecule type" value="Genomic_DNA"/>
</dbReference>
<reference evidence="2 3" key="1">
    <citation type="submission" date="2018-06" db="EMBL/GenBank/DDBJ databases">
        <title>Paenibacillus montanisoli sp. nov., isolated from mountain area soil.</title>
        <authorList>
            <person name="Wu M."/>
        </authorList>
    </citation>
    <scope>NUCLEOTIDE SEQUENCE [LARGE SCALE GENOMIC DNA]</scope>
    <source>
        <strain evidence="2 3">RA17</strain>
    </source>
</reference>
<sequence>MEYRDNRYFTNDFSYERYMLTTEEVIGCIDDAVRDGKPYSVARFGHAEIAELRIFPDFYNGMTYYRKYNGLAGQNVRAELIKAFSSATTVGILSTSENASGAEYSKKTFVDLGLGFYTICSAWVTHHMTRLPYFWEWLKQYRVVLAGRRAAEAAPVLRKYGVTVVDTVNLEGYDQLETAYEQLRSNKEWQIALIAAGIPATLLSPRLANDTGKVALDFGHALDLLIDGQDGFDFEALVRNLR</sequence>
<dbReference type="Pfam" id="PF22882">
    <property type="entry name" value="GT-D-like"/>
    <property type="match status" value="1"/>
</dbReference>
<proteinExistence type="predicted"/>
<dbReference type="RefSeq" id="WP_112883007.1">
    <property type="nucleotide sequence ID" value="NZ_QLUW01000002.1"/>
</dbReference>
<comment type="caution">
    <text evidence="2">The sequence shown here is derived from an EMBL/GenBank/DDBJ whole genome shotgun (WGS) entry which is preliminary data.</text>
</comment>
<evidence type="ECO:0000313" key="3">
    <source>
        <dbReference type="Proteomes" id="UP000249260"/>
    </source>
</evidence>
<dbReference type="InterPro" id="IPR055171">
    <property type="entry name" value="GT-D-like"/>
</dbReference>
<dbReference type="AlphaFoldDB" id="A0A328U4Q2"/>
<protein>
    <recommendedName>
        <fullName evidence="1">GT-D fold-like domain-containing protein</fullName>
    </recommendedName>
</protein>